<dbReference type="GO" id="GO:0005506">
    <property type="term" value="F:iron ion binding"/>
    <property type="evidence" value="ECO:0007669"/>
    <property type="project" value="InterPro"/>
</dbReference>
<feature type="transmembrane region" description="Helical" evidence="13">
    <location>
        <begin position="1277"/>
        <end position="1295"/>
    </location>
</feature>
<dbReference type="CDD" id="cd00302">
    <property type="entry name" value="cytochrome_P450"/>
    <property type="match status" value="1"/>
</dbReference>
<dbReference type="Proteomes" id="UP000605986">
    <property type="component" value="Unassembled WGS sequence"/>
</dbReference>
<evidence type="ECO:0000313" key="15">
    <source>
        <dbReference type="EMBL" id="KAF4434174.1"/>
    </source>
</evidence>
<dbReference type="EMBL" id="JAADJG010000915">
    <property type="protein sequence ID" value="KAF4434174.1"/>
    <property type="molecule type" value="Genomic_DNA"/>
</dbReference>
<keyword evidence="8 15" id="KW-0503">Monooxygenase</keyword>
<evidence type="ECO:0000256" key="6">
    <source>
        <dbReference type="ARBA" id="ARBA00022989"/>
    </source>
</evidence>
<evidence type="ECO:0000256" key="2">
    <source>
        <dbReference type="ARBA" id="ARBA00004141"/>
    </source>
</evidence>
<feature type="transmembrane region" description="Helical" evidence="13">
    <location>
        <begin position="898"/>
        <end position="918"/>
    </location>
</feature>
<dbReference type="OrthoDB" id="1470350at2759"/>
<feature type="binding site" description="axial binding residue" evidence="11">
    <location>
        <position position="490"/>
    </location>
    <ligand>
        <name>heme</name>
        <dbReference type="ChEBI" id="CHEBI:30413"/>
    </ligand>
    <ligandPart>
        <name>Fe</name>
        <dbReference type="ChEBI" id="CHEBI:18248"/>
    </ligandPart>
</feature>
<dbReference type="InterPro" id="IPR020846">
    <property type="entry name" value="MFS_dom"/>
</dbReference>
<keyword evidence="8 15" id="KW-0560">Oxidoreductase</keyword>
<feature type="domain" description="Major facilitator superfamily (MFS) profile" evidence="14">
    <location>
        <begin position="834"/>
        <end position="1300"/>
    </location>
</feature>
<evidence type="ECO:0000256" key="13">
    <source>
        <dbReference type="SAM" id="Phobius"/>
    </source>
</evidence>
<evidence type="ECO:0000256" key="8">
    <source>
        <dbReference type="ARBA" id="ARBA00023033"/>
    </source>
</evidence>
<keyword evidence="9 13" id="KW-0472">Membrane</keyword>
<proteinExistence type="inferred from homology"/>
<evidence type="ECO:0000313" key="16">
    <source>
        <dbReference type="Proteomes" id="UP000605986"/>
    </source>
</evidence>
<keyword evidence="5 11" id="KW-0479">Metal-binding</keyword>
<dbReference type="GO" id="GO:0005886">
    <property type="term" value="C:plasma membrane"/>
    <property type="evidence" value="ECO:0007669"/>
    <property type="project" value="TreeGrafter"/>
</dbReference>
<dbReference type="SUPFAM" id="SSF48264">
    <property type="entry name" value="Cytochrome P450"/>
    <property type="match status" value="1"/>
</dbReference>
<dbReference type="PRINTS" id="PR00465">
    <property type="entry name" value="EP450IV"/>
</dbReference>
<keyword evidence="6 13" id="KW-1133">Transmembrane helix</keyword>
<feature type="transmembrane region" description="Helical" evidence="13">
    <location>
        <begin position="1220"/>
        <end position="1238"/>
    </location>
</feature>
<feature type="transmembrane region" description="Helical" evidence="13">
    <location>
        <begin position="1124"/>
        <end position="1143"/>
    </location>
</feature>
<dbReference type="FunFam" id="1.10.630.10:FF:000090">
    <property type="entry name" value="Cytochrome P450 monooxygenase"/>
    <property type="match status" value="1"/>
</dbReference>
<name>A0A8H4JPN0_9HYPO</name>
<evidence type="ECO:0000259" key="14">
    <source>
        <dbReference type="PROSITE" id="PS50850"/>
    </source>
</evidence>
<dbReference type="PANTHER" id="PTHR23501">
    <property type="entry name" value="MAJOR FACILITATOR SUPERFAMILY"/>
    <property type="match status" value="1"/>
</dbReference>
<protein>
    <submittedName>
        <fullName evidence="15">Monooxygenase</fullName>
    </submittedName>
</protein>
<feature type="compositionally biased region" description="Polar residues" evidence="12">
    <location>
        <begin position="617"/>
        <end position="629"/>
    </location>
</feature>
<accession>A0A8H4JPN0</accession>
<dbReference type="InterPro" id="IPR002403">
    <property type="entry name" value="Cyt_P450_E_grp-IV"/>
</dbReference>
<comment type="cofactor">
    <cofactor evidence="1 11">
        <name>heme</name>
        <dbReference type="ChEBI" id="CHEBI:30413"/>
    </cofactor>
</comment>
<feature type="transmembrane region" description="Helical" evidence="13">
    <location>
        <begin position="675"/>
        <end position="697"/>
    </location>
</feature>
<dbReference type="PANTHER" id="PTHR23501:SF78">
    <property type="entry name" value="MAJOR FACILITATOR SUPERFAMILY (MFS) PROFILE DOMAIN-CONTAINING PROTEIN-RELATED"/>
    <property type="match status" value="1"/>
</dbReference>
<feature type="transmembrane region" description="Helical" evidence="13">
    <location>
        <begin position="1093"/>
        <end position="1112"/>
    </location>
</feature>
<feature type="transmembrane region" description="Helical" evidence="13">
    <location>
        <begin position="924"/>
        <end position="945"/>
    </location>
</feature>
<evidence type="ECO:0000256" key="10">
    <source>
        <dbReference type="ARBA" id="ARBA00023180"/>
    </source>
</evidence>
<dbReference type="Gene3D" id="1.10.630.10">
    <property type="entry name" value="Cytochrome P450"/>
    <property type="match status" value="1"/>
</dbReference>
<evidence type="ECO:0000256" key="1">
    <source>
        <dbReference type="ARBA" id="ARBA00001971"/>
    </source>
</evidence>
<dbReference type="InterPro" id="IPR001128">
    <property type="entry name" value="Cyt_P450"/>
</dbReference>
<evidence type="ECO:0000256" key="4">
    <source>
        <dbReference type="ARBA" id="ARBA00022692"/>
    </source>
</evidence>
<keyword evidence="10" id="KW-0325">Glycoprotein</keyword>
<gene>
    <name evidence="15" type="ORF">F53441_13727</name>
</gene>
<dbReference type="Pfam" id="PF07690">
    <property type="entry name" value="MFS_1"/>
    <property type="match status" value="2"/>
</dbReference>
<sequence>MSTKQFYLLGEAESTARDVELPSSLDFEELQGIVASYFAIVKSNGVGFVYDDHKLTAVSDILEKDDPIAVSIDGNAVREVPGPTGIPYFGNYLEIYPDHLGNNQRLFEKYGRLFVTNSMGSRLYQTNSAELSNIFLSEDEFFTKKIVPGHPLYPIKNNDAGVFLGDTDTEQWRLAHKFLPPALGPKAVRHYAPTMQKTVEQAYKVFDELDQRGEAFNVYQYMLKLGSQAVGKLVMGMDFGHFEEVDSSLHEMVLTIAKNLELNKKVSSMGSWYANMPFGDPKALRQTQSRIWELMSESIAKASRGKEDLELQDAALKAENVVDYFLRAIDNKGNKLPPSQFAPALLVATGAGFTTTSSLLSWLIYSLVKYPGNQERLLQELIDNDWDEDTQVTADETNKLSFLDKFIKETQRLHNPSFQPGRTAKVDMILPGGYKLPEGSVVISALHHMHNNKDVWENPGRFDPDRWDTEKVKNRPAGSYIPFATGPRMCVGFNFALQEIKVFLPKLVYRYKFSLAQDGPVDYDPYFQLIRPNNLCTYGAYKIAQSSGKNDALCKPGSSFRGSYGLCRMCISDNVAGNTRDYIDPRFQEYLDYCNGEAGTEATTELTATSSRETTADSPESQVTSSPASTPERCDTCTVLTFTDYQNQVIRLTVDPKKITASWRNSSSGLDMATIVGPVVPSVVLLILVGFLGFRWVKRRKAAKLQQGTLPDEEELKESKAQLHSDCISRPTFELEATVPEMVDDTMGPKDPSEMAANEPAAHEMSTEKRIMRKPPMMTTLAKTNYDSTRPQLLPQYVNLSLLSNSSVTMTLTRDERALHDQVNLLPPRQLRIALATLSASLLLVTIDQNGISVTLPTIAKDLHAENTISWAGTSSLIANTCFQMLYGRLSDVFGRKVVFVSAALLLCIADLLCSLSRNAIMFYISRALAGIGGGGVQNLVNIIISDIVTLEQRGKVQGVVGGTVGLGNLVGPFIAAGLIQKSSWRAFFWLLTPMSFITAVLAYLFLPSKPPTVGFWEGIAKIDWVGSVMSGAGIVLLLIPISGGGSYFSWNSPFSIGFLTAGGALFVAFIAWEWKMAKLPMMPVDIYKNSTLAIMLAQNCLLGAVYQSYLYYVPLYLQNPHQYSAITSAAIYTSLVSAQMIWSIASGQYISRRLRYGEVIVFGFAIWTLHSSPAVIAVILAIVGTGVGCIFQPTLIALQAHSPKSRRAVIISNRNFYRCIGGACGLAVSAAVLQAQLRATLPSEYKDLAGSTYVLPESVRHVTGVLDAYMSASHSVFILQVPLIGLCLLGTAFIRDRGLEPVKDT</sequence>
<comment type="subcellular location">
    <subcellularLocation>
        <location evidence="2">Membrane</location>
        <topology evidence="2">Multi-pass membrane protein</topology>
    </subcellularLocation>
</comment>
<evidence type="ECO:0000256" key="11">
    <source>
        <dbReference type="PIRSR" id="PIRSR602403-1"/>
    </source>
</evidence>
<dbReference type="InterPro" id="IPR036259">
    <property type="entry name" value="MFS_trans_sf"/>
</dbReference>
<dbReference type="GO" id="GO:0004497">
    <property type="term" value="F:monooxygenase activity"/>
    <property type="evidence" value="ECO:0007669"/>
    <property type="project" value="UniProtKB-KW"/>
</dbReference>
<dbReference type="PRINTS" id="PR00385">
    <property type="entry name" value="P450"/>
</dbReference>
<comment type="caution">
    <text evidence="15">The sequence shown here is derived from an EMBL/GenBank/DDBJ whole genome shotgun (WGS) entry which is preliminary data.</text>
</comment>
<keyword evidence="4 13" id="KW-0812">Transmembrane</keyword>
<evidence type="ECO:0000256" key="12">
    <source>
        <dbReference type="SAM" id="MobiDB-lite"/>
    </source>
</evidence>
<dbReference type="GO" id="GO:0020037">
    <property type="term" value="F:heme binding"/>
    <property type="evidence" value="ECO:0007669"/>
    <property type="project" value="InterPro"/>
</dbReference>
<dbReference type="InterPro" id="IPR036396">
    <property type="entry name" value="Cyt_P450_sf"/>
</dbReference>
<keyword evidence="16" id="KW-1185">Reference proteome</keyword>
<organism evidence="15 16">
    <name type="scientific">Fusarium austroafricanum</name>
    <dbReference type="NCBI Taxonomy" id="2364996"/>
    <lineage>
        <taxon>Eukaryota</taxon>
        <taxon>Fungi</taxon>
        <taxon>Dikarya</taxon>
        <taxon>Ascomycota</taxon>
        <taxon>Pezizomycotina</taxon>
        <taxon>Sordariomycetes</taxon>
        <taxon>Hypocreomycetidae</taxon>
        <taxon>Hypocreales</taxon>
        <taxon>Nectriaceae</taxon>
        <taxon>Fusarium</taxon>
        <taxon>Fusarium concolor species complex</taxon>
    </lineage>
</organism>
<keyword evidence="11" id="KW-0349">Heme</keyword>
<evidence type="ECO:0000256" key="9">
    <source>
        <dbReference type="ARBA" id="ARBA00023136"/>
    </source>
</evidence>
<dbReference type="PROSITE" id="PS50850">
    <property type="entry name" value="MFS"/>
    <property type="match status" value="1"/>
</dbReference>
<evidence type="ECO:0000256" key="3">
    <source>
        <dbReference type="ARBA" id="ARBA00010617"/>
    </source>
</evidence>
<keyword evidence="7 11" id="KW-0408">Iron</keyword>
<feature type="transmembrane region" description="Helical" evidence="13">
    <location>
        <begin position="987"/>
        <end position="1007"/>
    </location>
</feature>
<feature type="transmembrane region" description="Helical" evidence="13">
    <location>
        <begin position="957"/>
        <end position="981"/>
    </location>
</feature>
<feature type="compositionally biased region" description="Low complexity" evidence="12">
    <location>
        <begin position="604"/>
        <end position="613"/>
    </location>
</feature>
<feature type="transmembrane region" description="Helical" evidence="13">
    <location>
        <begin position="1028"/>
        <end position="1049"/>
    </location>
</feature>
<dbReference type="Gene3D" id="1.20.1250.20">
    <property type="entry name" value="MFS general substrate transporter like domains"/>
    <property type="match status" value="2"/>
</dbReference>
<dbReference type="GO" id="GO:0022857">
    <property type="term" value="F:transmembrane transporter activity"/>
    <property type="evidence" value="ECO:0007669"/>
    <property type="project" value="InterPro"/>
</dbReference>
<evidence type="ECO:0000256" key="7">
    <source>
        <dbReference type="ARBA" id="ARBA00023004"/>
    </source>
</evidence>
<dbReference type="GO" id="GO:0016705">
    <property type="term" value="F:oxidoreductase activity, acting on paired donors, with incorporation or reduction of molecular oxygen"/>
    <property type="evidence" value="ECO:0007669"/>
    <property type="project" value="InterPro"/>
</dbReference>
<feature type="transmembrane region" description="Helical" evidence="13">
    <location>
        <begin position="1055"/>
        <end position="1073"/>
    </location>
</feature>
<feature type="region of interest" description="Disordered" evidence="12">
    <location>
        <begin position="604"/>
        <end position="632"/>
    </location>
</feature>
<dbReference type="InterPro" id="IPR011701">
    <property type="entry name" value="MFS"/>
</dbReference>
<reference evidence="15" key="1">
    <citation type="submission" date="2020-01" db="EMBL/GenBank/DDBJ databases">
        <title>Identification and distribution of gene clusters putatively required for synthesis of sphingolipid metabolism inhibitors in phylogenetically diverse species of the filamentous fungus Fusarium.</title>
        <authorList>
            <person name="Kim H.-S."/>
            <person name="Busman M."/>
            <person name="Brown D.W."/>
            <person name="Divon H."/>
            <person name="Uhlig S."/>
            <person name="Proctor R.H."/>
        </authorList>
    </citation>
    <scope>NUCLEOTIDE SEQUENCE</scope>
    <source>
        <strain evidence="15">NRRL 53441</strain>
    </source>
</reference>
<dbReference type="Pfam" id="PF00067">
    <property type="entry name" value="p450"/>
    <property type="match status" value="1"/>
</dbReference>
<dbReference type="SUPFAM" id="SSF103473">
    <property type="entry name" value="MFS general substrate transporter"/>
    <property type="match status" value="2"/>
</dbReference>
<evidence type="ECO:0000256" key="5">
    <source>
        <dbReference type="ARBA" id="ARBA00022723"/>
    </source>
</evidence>
<comment type="similarity">
    <text evidence="3">Belongs to the cytochrome P450 family.</text>
</comment>